<dbReference type="Proteomes" id="UP001526430">
    <property type="component" value="Unassembled WGS sequence"/>
</dbReference>
<keyword evidence="3" id="KW-1185">Reference proteome</keyword>
<gene>
    <name evidence="2" type="ORF">OF850_00705</name>
</gene>
<evidence type="ECO:0000256" key="1">
    <source>
        <dbReference type="SAM" id="MobiDB-lite"/>
    </source>
</evidence>
<accession>A0ABT3NPQ1</accession>
<dbReference type="InterPro" id="IPR036567">
    <property type="entry name" value="RHF-like"/>
</dbReference>
<dbReference type="Gene3D" id="3.30.160.100">
    <property type="entry name" value="Ribosome hibernation promotion factor-like"/>
    <property type="match status" value="1"/>
</dbReference>
<comment type="caution">
    <text evidence="2">The sequence shown here is derived from an EMBL/GenBank/DDBJ whole genome shotgun (WGS) entry which is preliminary data.</text>
</comment>
<proteinExistence type="predicted"/>
<evidence type="ECO:0008006" key="4">
    <source>
        <dbReference type="Google" id="ProtNLM"/>
    </source>
</evidence>
<name>A0ABT3NPQ1_9PROT</name>
<evidence type="ECO:0000313" key="3">
    <source>
        <dbReference type="Proteomes" id="UP001526430"/>
    </source>
</evidence>
<protein>
    <recommendedName>
        <fullName evidence="4">Ribosomal subunit interface protein</fullName>
    </recommendedName>
</protein>
<dbReference type="SUPFAM" id="SSF69754">
    <property type="entry name" value="Ribosome binding protein Y (YfiA homologue)"/>
    <property type="match status" value="1"/>
</dbReference>
<evidence type="ECO:0000313" key="2">
    <source>
        <dbReference type="EMBL" id="MCW8084134.1"/>
    </source>
</evidence>
<dbReference type="EMBL" id="JAPFQI010000001">
    <property type="protein sequence ID" value="MCW8084134.1"/>
    <property type="molecule type" value="Genomic_DNA"/>
</dbReference>
<feature type="compositionally biased region" description="Basic and acidic residues" evidence="1">
    <location>
        <begin position="51"/>
        <end position="61"/>
    </location>
</feature>
<sequence length="118" mass="12840">MQIQINTDDGVRGSEDFTQRLAEEIQRALGRFSDQITRIEVHLGDANSPKKGGDNDMRCAMEARPTGQKPVAVTHHAATPHEAAQGATRKLRALLDTQLGKRTEVKGAPTIRDGALDL</sequence>
<dbReference type="RefSeq" id="WP_301587744.1">
    <property type="nucleotide sequence ID" value="NZ_JAPFQI010000001.1"/>
</dbReference>
<organism evidence="2 3">
    <name type="scientific">Sabulicella glaciei</name>
    <dbReference type="NCBI Taxonomy" id="2984948"/>
    <lineage>
        <taxon>Bacteria</taxon>
        <taxon>Pseudomonadati</taxon>
        <taxon>Pseudomonadota</taxon>
        <taxon>Alphaproteobacteria</taxon>
        <taxon>Acetobacterales</taxon>
        <taxon>Acetobacteraceae</taxon>
        <taxon>Sabulicella</taxon>
    </lineage>
</organism>
<reference evidence="2 3" key="1">
    <citation type="submission" date="2022-10" db="EMBL/GenBank/DDBJ databases">
        <title>Roseococcus glaciei nov., sp. nov., isolated from glacier.</title>
        <authorList>
            <person name="Liu Q."/>
            <person name="Xin Y.-H."/>
        </authorList>
    </citation>
    <scope>NUCLEOTIDE SEQUENCE [LARGE SCALE GENOMIC DNA]</scope>
    <source>
        <strain evidence="2 3">MDT2-1-1</strain>
    </source>
</reference>
<feature type="region of interest" description="Disordered" evidence="1">
    <location>
        <begin position="43"/>
        <end position="72"/>
    </location>
</feature>